<accession>A0A6N0JGP6</accession>
<evidence type="ECO:0000259" key="4">
    <source>
        <dbReference type="SMART" id="SM00797"/>
    </source>
</evidence>
<proteinExistence type="predicted"/>
<dbReference type="SUPFAM" id="SSF50891">
    <property type="entry name" value="Cyclophilin-like"/>
    <property type="match status" value="1"/>
</dbReference>
<name>A0A6N0JGP6_ACHDE</name>
<feature type="domain" description="Carboxyltransferase" evidence="4">
    <location>
        <begin position="23"/>
        <end position="308"/>
    </location>
</feature>
<keyword evidence="2" id="KW-0378">Hydrolase</keyword>
<dbReference type="PANTHER" id="PTHR43309">
    <property type="entry name" value="5-OXOPROLINASE SUBUNIT C"/>
    <property type="match status" value="1"/>
</dbReference>
<dbReference type="GO" id="GO:0016740">
    <property type="term" value="F:transferase activity"/>
    <property type="evidence" value="ECO:0007669"/>
    <property type="project" value="UniProtKB-KW"/>
</dbReference>
<dbReference type="PANTHER" id="PTHR43309:SF3">
    <property type="entry name" value="5-OXOPROLINASE SUBUNIT C"/>
    <property type="match status" value="1"/>
</dbReference>
<dbReference type="EMBL" id="CP054569">
    <property type="protein sequence ID" value="QKQ46183.1"/>
    <property type="molecule type" value="Genomic_DNA"/>
</dbReference>
<dbReference type="NCBIfam" id="TIGR00724">
    <property type="entry name" value="urea_amlyse_rel"/>
    <property type="match status" value="1"/>
</dbReference>
<dbReference type="SMART" id="SM00797">
    <property type="entry name" value="AHS2"/>
    <property type="match status" value="1"/>
</dbReference>
<keyword evidence="3" id="KW-0067">ATP-binding</keyword>
<dbReference type="AlphaFoldDB" id="A0A6N0JGP6"/>
<reference evidence="5 6" key="1">
    <citation type="submission" date="2020-05" db="EMBL/GenBank/DDBJ databases">
        <title>FDA dAtabase for Regulatory Grade micrObial Sequences (FDA-ARGOS): Supporting development and validation of Infectious Disease Dx tests.</title>
        <authorList>
            <person name="Sproer C."/>
            <person name="Gronow S."/>
            <person name="Severitt S."/>
            <person name="Schroder I."/>
            <person name="Tallon L."/>
            <person name="Sadzewicz L."/>
            <person name="Zhao X."/>
            <person name="Vavikolanu K."/>
            <person name="Mehta A."/>
            <person name="Aluvathingal J."/>
            <person name="Nadendla S."/>
            <person name="Myers T."/>
            <person name="Yan Y."/>
            <person name="Sichtig H."/>
        </authorList>
    </citation>
    <scope>NUCLEOTIDE SEQUENCE [LARGE SCALE GENOMIC DNA]</scope>
    <source>
        <strain evidence="5 6">FDAARGOS_787</strain>
    </source>
</reference>
<sequence length="327" mass="34930">MIELLSDSRLSSVQDLGRAGRMHLGVGRAGAMDPLALRVGNWLVEGEGSEAAIEIAQFPLRLRFHAACGYALTGALGVARLDGVIVPPWWTALARPGQTLTIAAPDVGARAYLCVAGGLPLPEVLGARATDMKSGFGGLNGAGLARGATLPHRAQILDDRRAFGVAPEVAGQFYRSLAVGDVRLRVMVASEFECLDADSQRRFFEQSWAITANANRIGYRLEGEALSFTQMPELLSHGIVPGVIQLPGEGQPIVQLADANTCGGYPKLAVVIASDLWKLGQLRPGDRLRFAPVSNREAIAAQDVQEQGLQALRRNIERERGVHGSNK</sequence>
<dbReference type="InterPro" id="IPR052708">
    <property type="entry name" value="PxpC"/>
</dbReference>
<dbReference type="InterPro" id="IPR029000">
    <property type="entry name" value="Cyclophilin-like_dom_sf"/>
</dbReference>
<dbReference type="Pfam" id="PF02626">
    <property type="entry name" value="CT_A_B"/>
    <property type="match status" value="1"/>
</dbReference>
<dbReference type="Gene3D" id="2.40.100.10">
    <property type="entry name" value="Cyclophilin-like"/>
    <property type="match status" value="1"/>
</dbReference>
<organism evidence="5 6">
    <name type="scientific">Achromobacter denitrificans</name>
    <name type="common">Alcaligenes denitrificans</name>
    <dbReference type="NCBI Taxonomy" id="32002"/>
    <lineage>
        <taxon>Bacteria</taxon>
        <taxon>Pseudomonadati</taxon>
        <taxon>Pseudomonadota</taxon>
        <taxon>Betaproteobacteria</taxon>
        <taxon>Burkholderiales</taxon>
        <taxon>Alcaligenaceae</taxon>
        <taxon>Achromobacter</taxon>
    </lineage>
</organism>
<evidence type="ECO:0000256" key="2">
    <source>
        <dbReference type="ARBA" id="ARBA00022801"/>
    </source>
</evidence>
<dbReference type="GO" id="GO:0016787">
    <property type="term" value="F:hydrolase activity"/>
    <property type="evidence" value="ECO:0007669"/>
    <property type="project" value="UniProtKB-KW"/>
</dbReference>
<keyword evidence="1" id="KW-0547">Nucleotide-binding</keyword>
<dbReference type="RefSeq" id="WP_174715891.1">
    <property type="nucleotide sequence ID" value="NZ_CP054569.1"/>
</dbReference>
<keyword evidence="5" id="KW-0808">Transferase</keyword>
<evidence type="ECO:0000256" key="1">
    <source>
        <dbReference type="ARBA" id="ARBA00022741"/>
    </source>
</evidence>
<dbReference type="InterPro" id="IPR003778">
    <property type="entry name" value="CT_A_B"/>
</dbReference>
<dbReference type="GO" id="GO:0005524">
    <property type="term" value="F:ATP binding"/>
    <property type="evidence" value="ECO:0007669"/>
    <property type="project" value="UniProtKB-KW"/>
</dbReference>
<gene>
    <name evidence="5" type="ORF">FOC81_05570</name>
</gene>
<protein>
    <submittedName>
        <fullName evidence="5">Biotin-dependent carboxyltransferase</fullName>
    </submittedName>
</protein>
<evidence type="ECO:0000313" key="6">
    <source>
        <dbReference type="Proteomes" id="UP000509782"/>
    </source>
</evidence>
<evidence type="ECO:0000313" key="5">
    <source>
        <dbReference type="EMBL" id="QKQ46183.1"/>
    </source>
</evidence>
<evidence type="ECO:0000256" key="3">
    <source>
        <dbReference type="ARBA" id="ARBA00022840"/>
    </source>
</evidence>
<dbReference type="Proteomes" id="UP000509782">
    <property type="component" value="Chromosome"/>
</dbReference>